<dbReference type="AlphaFoldDB" id="A0A6A6TU29"/>
<feature type="compositionally biased region" description="Basic and acidic residues" evidence="1">
    <location>
        <begin position="56"/>
        <end position="70"/>
    </location>
</feature>
<keyword evidence="3" id="KW-1185">Reference proteome</keyword>
<evidence type="ECO:0000313" key="2">
    <source>
        <dbReference type="EMBL" id="KAF2663332.1"/>
    </source>
</evidence>
<reference evidence="2" key="1">
    <citation type="journal article" date="2020" name="Stud. Mycol.">
        <title>101 Dothideomycetes genomes: a test case for predicting lifestyles and emergence of pathogens.</title>
        <authorList>
            <person name="Haridas S."/>
            <person name="Albert R."/>
            <person name="Binder M."/>
            <person name="Bloem J."/>
            <person name="Labutti K."/>
            <person name="Salamov A."/>
            <person name="Andreopoulos B."/>
            <person name="Baker S."/>
            <person name="Barry K."/>
            <person name="Bills G."/>
            <person name="Bluhm B."/>
            <person name="Cannon C."/>
            <person name="Castanera R."/>
            <person name="Culley D."/>
            <person name="Daum C."/>
            <person name="Ezra D."/>
            <person name="Gonzalez J."/>
            <person name="Henrissat B."/>
            <person name="Kuo A."/>
            <person name="Liang C."/>
            <person name="Lipzen A."/>
            <person name="Lutzoni F."/>
            <person name="Magnuson J."/>
            <person name="Mondo S."/>
            <person name="Nolan M."/>
            <person name="Ohm R."/>
            <person name="Pangilinan J."/>
            <person name="Park H.-J."/>
            <person name="Ramirez L."/>
            <person name="Alfaro M."/>
            <person name="Sun H."/>
            <person name="Tritt A."/>
            <person name="Yoshinaga Y."/>
            <person name="Zwiers L.-H."/>
            <person name="Turgeon B."/>
            <person name="Goodwin S."/>
            <person name="Spatafora J."/>
            <person name="Crous P."/>
            <person name="Grigoriev I."/>
        </authorList>
    </citation>
    <scope>NUCLEOTIDE SEQUENCE</scope>
    <source>
        <strain evidence="2">CBS 115976</strain>
    </source>
</reference>
<gene>
    <name evidence="2" type="ORF">BT63DRAFT_461441</name>
</gene>
<sequence length="200" mass="22584">MYGQCGSLSSFRLPCEAATTATFNTFSWLFATLTCDSTISSSRYCSYPRGMSEALPKDADSQIRRDDQHTRNPSPDSTLCVFGQNLLTGHISVTSFAAPWLNWPDTLRTGTTGPRQIWSSFSHLWQPPRQSFKSESSDRDGQIFTRLNSMRIARLPSRTPFTSYSLDVLPWRCRLLTLQTVTAELANLRVSHRGLPYPHL</sequence>
<name>A0A6A6TU29_9PEZI</name>
<proteinExistence type="predicted"/>
<dbReference type="Proteomes" id="UP000799302">
    <property type="component" value="Unassembled WGS sequence"/>
</dbReference>
<evidence type="ECO:0000256" key="1">
    <source>
        <dbReference type="SAM" id="MobiDB-lite"/>
    </source>
</evidence>
<protein>
    <submittedName>
        <fullName evidence="2">Uncharacterized protein</fullName>
    </submittedName>
</protein>
<evidence type="ECO:0000313" key="3">
    <source>
        <dbReference type="Proteomes" id="UP000799302"/>
    </source>
</evidence>
<feature type="region of interest" description="Disordered" evidence="1">
    <location>
        <begin position="56"/>
        <end position="76"/>
    </location>
</feature>
<accession>A0A6A6TU29</accession>
<dbReference type="EMBL" id="MU004246">
    <property type="protein sequence ID" value="KAF2663332.1"/>
    <property type="molecule type" value="Genomic_DNA"/>
</dbReference>
<organism evidence="2 3">
    <name type="scientific">Microthyrium microscopicum</name>
    <dbReference type="NCBI Taxonomy" id="703497"/>
    <lineage>
        <taxon>Eukaryota</taxon>
        <taxon>Fungi</taxon>
        <taxon>Dikarya</taxon>
        <taxon>Ascomycota</taxon>
        <taxon>Pezizomycotina</taxon>
        <taxon>Dothideomycetes</taxon>
        <taxon>Dothideomycetes incertae sedis</taxon>
        <taxon>Microthyriales</taxon>
        <taxon>Microthyriaceae</taxon>
        <taxon>Microthyrium</taxon>
    </lineage>
</organism>